<proteinExistence type="predicted"/>
<sequence length="24" mass="2771">MDNLEVLKTADVMALEFANLRTYL</sequence>
<reference evidence="1" key="1">
    <citation type="submission" date="2018-05" db="EMBL/GenBank/DDBJ databases">
        <authorList>
            <person name="Lanie J.A."/>
            <person name="Ng W.-L."/>
            <person name="Kazmierczak K.M."/>
            <person name="Andrzejewski T.M."/>
            <person name="Davidsen T.M."/>
            <person name="Wayne K.J."/>
            <person name="Tettelin H."/>
            <person name="Glass J.I."/>
            <person name="Rusch D."/>
            <person name="Podicherti R."/>
            <person name="Tsui H.-C.T."/>
            <person name="Winkler M.E."/>
        </authorList>
    </citation>
    <scope>NUCLEOTIDE SEQUENCE</scope>
</reference>
<name>A0A382KDV8_9ZZZZ</name>
<organism evidence="1">
    <name type="scientific">marine metagenome</name>
    <dbReference type="NCBI Taxonomy" id="408172"/>
    <lineage>
        <taxon>unclassified sequences</taxon>
        <taxon>metagenomes</taxon>
        <taxon>ecological metagenomes</taxon>
    </lineage>
</organism>
<dbReference type="AlphaFoldDB" id="A0A382KDV8"/>
<gene>
    <name evidence="1" type="ORF">METZ01_LOCUS275050</name>
</gene>
<accession>A0A382KDV8</accession>
<evidence type="ECO:0000313" key="1">
    <source>
        <dbReference type="EMBL" id="SVC22196.1"/>
    </source>
</evidence>
<protein>
    <submittedName>
        <fullName evidence="1">Uncharacterized protein</fullName>
    </submittedName>
</protein>
<feature type="non-terminal residue" evidence="1">
    <location>
        <position position="24"/>
    </location>
</feature>
<dbReference type="EMBL" id="UINC01079819">
    <property type="protein sequence ID" value="SVC22196.1"/>
    <property type="molecule type" value="Genomic_DNA"/>
</dbReference>